<keyword evidence="6 13" id="KW-0732">Signal</keyword>
<feature type="transmembrane region" description="Helical" evidence="12">
    <location>
        <begin position="871"/>
        <end position="898"/>
    </location>
</feature>
<evidence type="ECO:0000256" key="9">
    <source>
        <dbReference type="ARBA" id="ARBA00023136"/>
    </source>
</evidence>
<dbReference type="Pfam" id="PF13855">
    <property type="entry name" value="LRR_8"/>
    <property type="match status" value="3"/>
</dbReference>
<keyword evidence="10" id="KW-0675">Receptor</keyword>
<evidence type="ECO:0000259" key="14">
    <source>
        <dbReference type="Pfam" id="PF08263"/>
    </source>
</evidence>
<evidence type="ECO:0000256" key="4">
    <source>
        <dbReference type="ARBA" id="ARBA00022614"/>
    </source>
</evidence>
<keyword evidence="8 12" id="KW-1133">Transmembrane helix</keyword>
<evidence type="ECO:0000256" key="5">
    <source>
        <dbReference type="ARBA" id="ARBA00022692"/>
    </source>
</evidence>
<feature type="signal peptide" evidence="13">
    <location>
        <begin position="1"/>
        <end position="20"/>
    </location>
</feature>
<dbReference type="FunFam" id="3.80.10.10:FF:001347">
    <property type="entry name" value="LRR receptor-like serine/threonine-protein kinase GSO2"/>
    <property type="match status" value="1"/>
</dbReference>
<dbReference type="InterPro" id="IPR001611">
    <property type="entry name" value="Leu-rich_rpt"/>
</dbReference>
<evidence type="ECO:0000256" key="2">
    <source>
        <dbReference type="ARBA" id="ARBA00009592"/>
    </source>
</evidence>
<comment type="subcellular location">
    <subcellularLocation>
        <location evidence="1">Cell membrane</location>
        <topology evidence="1">Single-pass type I membrane protein</topology>
    </subcellularLocation>
</comment>
<evidence type="ECO:0000256" key="3">
    <source>
        <dbReference type="ARBA" id="ARBA00022475"/>
    </source>
</evidence>
<dbReference type="GO" id="GO:0005886">
    <property type="term" value="C:plasma membrane"/>
    <property type="evidence" value="ECO:0007669"/>
    <property type="project" value="UniProtKB-SubCell"/>
</dbReference>
<dbReference type="InterPro" id="IPR046956">
    <property type="entry name" value="RLP23-like"/>
</dbReference>
<keyword evidence="4" id="KW-0433">Leucine-rich repeat</keyword>
<keyword evidence="3" id="KW-1003">Cell membrane</keyword>
<dbReference type="FunFam" id="3.80.10.10:FF:000095">
    <property type="entry name" value="LRR receptor-like serine/threonine-protein kinase GSO1"/>
    <property type="match status" value="1"/>
</dbReference>
<keyword evidence="11" id="KW-0325">Glycoprotein</keyword>
<keyword evidence="5 12" id="KW-0812">Transmembrane</keyword>
<keyword evidence="16" id="KW-1185">Reference proteome</keyword>
<evidence type="ECO:0000256" key="10">
    <source>
        <dbReference type="ARBA" id="ARBA00023170"/>
    </source>
</evidence>
<evidence type="ECO:0000256" key="1">
    <source>
        <dbReference type="ARBA" id="ARBA00004251"/>
    </source>
</evidence>
<accession>A0A8T1QM13</accession>
<dbReference type="PANTHER" id="PTHR48063:SF101">
    <property type="entry name" value="LRR RECEPTOR-LIKE SERINE_THREONINE-PROTEIN KINASE FLS2"/>
    <property type="match status" value="1"/>
</dbReference>
<gene>
    <name evidence="15" type="ORF">CIPAW_05G208900</name>
</gene>
<evidence type="ECO:0000256" key="6">
    <source>
        <dbReference type="ARBA" id="ARBA00022729"/>
    </source>
</evidence>
<dbReference type="SMART" id="SM00365">
    <property type="entry name" value="LRR_SD22"/>
    <property type="match status" value="7"/>
</dbReference>
<dbReference type="SMART" id="SM00369">
    <property type="entry name" value="LRR_TYP"/>
    <property type="match status" value="9"/>
</dbReference>
<evidence type="ECO:0000256" key="13">
    <source>
        <dbReference type="SAM" id="SignalP"/>
    </source>
</evidence>
<evidence type="ECO:0000256" key="7">
    <source>
        <dbReference type="ARBA" id="ARBA00022737"/>
    </source>
</evidence>
<reference evidence="15" key="1">
    <citation type="submission" date="2020-12" db="EMBL/GenBank/DDBJ databases">
        <title>WGS assembly of Carya illinoinensis cv. Pawnee.</title>
        <authorList>
            <person name="Platts A."/>
            <person name="Shu S."/>
            <person name="Wright S."/>
            <person name="Barry K."/>
            <person name="Edger P."/>
            <person name="Pires J.C."/>
            <person name="Schmutz J."/>
        </authorList>
    </citation>
    <scope>NUCLEOTIDE SEQUENCE</scope>
    <source>
        <tissue evidence="15">Leaf</tissue>
    </source>
</reference>
<sequence>MRGCYLPFLLLLLGLLSCNATKLGFSFDLHTDSKVRCIEKERQALLQFKQHLVDPNHWLSSWDSGEDCCKWEGINCSNKTGHVVQLDLRSDWSYAERSTKYLEGEISISLLGLQYLTYLDLSFNNFFGKPFPNFIGSLTRLRYLNLSYTSIAGTIPQQLANLSRLTSLDLKWNDDLTEVYNLDWLIHLSSLKFLDMHAVNLSLVVNWPDKVMMLPSLKHLSLSRCSLSTTTPQLLSVTANSSSQLSLLDLSGNYLNCSIFLWLFNSTTSLVDLYLGDNELQCSIPDAFGSLNSLKTLYLGGNKLVGGIPKSFWNLCSLGSLYLLHNNLGGNLSEFMSNASGCLVDSLQNLQISNNRFTGPLPESIGSLSNLHMLDVSKNSLAGLISDAHFSNLSKLKELYLGSNSLILSFSNDWVPPFQLDAINLSSCRLGSAFPKWLQTQKNYFMLDISNAEISDIIPAWFWDFSPRLSFLNMNNNELHGNLANLSSSRLHEFAIIDLSTNRLDGLIPHFEGLVNVSSLDLSNNRFSGPVSFLCELNSSTLLESLNLSNNTLSGGLPDCWTYISGLVVLNLANNNFSGNIPDSMGSLVSIQLLHLSNNGFIGKIPTSLQNCSQLIIIDLGANNFSGMVPPWIGDSLPNLVILGLRSNQFVGSLPLNLCHLQHIQILDLSLNKIRGAIPECIYNLTAMSTTMDTMSGAMFRYNTSISYMDYASLVWKGREFMFQSSLGLLKIIDLSNNKLHGVIPEGITNLTELVALNLSRNNLFGFITPKIGLLRNLQSLDLSRNQLYGEIPMSISILSFLSQLDLSANNLSGKIPTGTQIQSFDASAFSENPKLCGSPLPNKCIEDPYPIYNNTRGHENQNDGFITKGFYIAASLGFIGGFWGVCITSLLNIRYIMKRLTSKARMMLQYVVEALCMLTS</sequence>
<dbReference type="PROSITE" id="PS51257">
    <property type="entry name" value="PROKAR_LIPOPROTEIN"/>
    <property type="match status" value="1"/>
</dbReference>
<name>A0A8T1QM13_CARIL</name>
<keyword evidence="7" id="KW-0677">Repeat</keyword>
<dbReference type="Proteomes" id="UP000811609">
    <property type="component" value="Chromosome 5"/>
</dbReference>
<dbReference type="Pfam" id="PF08263">
    <property type="entry name" value="LRRNT_2"/>
    <property type="match status" value="1"/>
</dbReference>
<dbReference type="PANTHER" id="PTHR48063">
    <property type="entry name" value="LRR RECEPTOR-LIKE KINASE"/>
    <property type="match status" value="1"/>
</dbReference>
<proteinExistence type="inferred from homology"/>
<dbReference type="FunFam" id="3.80.10.10:FF:000111">
    <property type="entry name" value="LRR receptor-like serine/threonine-protein kinase ERECTA"/>
    <property type="match status" value="1"/>
</dbReference>
<dbReference type="Pfam" id="PF00560">
    <property type="entry name" value="LRR_1"/>
    <property type="match status" value="7"/>
</dbReference>
<dbReference type="AlphaFoldDB" id="A0A8T1QM13"/>
<dbReference type="InterPro" id="IPR003591">
    <property type="entry name" value="Leu-rich_rpt_typical-subtyp"/>
</dbReference>
<feature type="chain" id="PRO_5036275509" description="Leucine-rich repeat-containing N-terminal plant-type domain-containing protein" evidence="13">
    <location>
        <begin position="21"/>
        <end position="921"/>
    </location>
</feature>
<feature type="domain" description="Leucine-rich repeat-containing N-terminal plant-type" evidence="14">
    <location>
        <begin position="40"/>
        <end position="77"/>
    </location>
</feature>
<dbReference type="InterPro" id="IPR013210">
    <property type="entry name" value="LRR_N_plant-typ"/>
</dbReference>
<evidence type="ECO:0000313" key="16">
    <source>
        <dbReference type="Proteomes" id="UP000811609"/>
    </source>
</evidence>
<dbReference type="EMBL" id="CM031813">
    <property type="protein sequence ID" value="KAG6655333.1"/>
    <property type="molecule type" value="Genomic_DNA"/>
</dbReference>
<evidence type="ECO:0000256" key="11">
    <source>
        <dbReference type="ARBA" id="ARBA00023180"/>
    </source>
</evidence>
<evidence type="ECO:0000256" key="8">
    <source>
        <dbReference type="ARBA" id="ARBA00022989"/>
    </source>
</evidence>
<comment type="caution">
    <text evidence="15">The sequence shown here is derived from an EMBL/GenBank/DDBJ whole genome shotgun (WGS) entry which is preliminary data.</text>
</comment>
<evidence type="ECO:0000256" key="12">
    <source>
        <dbReference type="SAM" id="Phobius"/>
    </source>
</evidence>
<dbReference type="EMBL" id="CM031813">
    <property type="protein sequence ID" value="KAG6655332.1"/>
    <property type="molecule type" value="Genomic_DNA"/>
</dbReference>
<organism evidence="15 16">
    <name type="scientific">Carya illinoinensis</name>
    <name type="common">Pecan</name>
    <dbReference type="NCBI Taxonomy" id="32201"/>
    <lineage>
        <taxon>Eukaryota</taxon>
        <taxon>Viridiplantae</taxon>
        <taxon>Streptophyta</taxon>
        <taxon>Embryophyta</taxon>
        <taxon>Tracheophyta</taxon>
        <taxon>Spermatophyta</taxon>
        <taxon>Magnoliopsida</taxon>
        <taxon>eudicotyledons</taxon>
        <taxon>Gunneridae</taxon>
        <taxon>Pentapetalae</taxon>
        <taxon>rosids</taxon>
        <taxon>fabids</taxon>
        <taxon>Fagales</taxon>
        <taxon>Juglandaceae</taxon>
        <taxon>Carya</taxon>
    </lineage>
</organism>
<keyword evidence="9 12" id="KW-0472">Membrane</keyword>
<protein>
    <recommendedName>
        <fullName evidence="14">Leucine-rich repeat-containing N-terminal plant-type domain-containing protein</fullName>
    </recommendedName>
</protein>
<evidence type="ECO:0000313" key="15">
    <source>
        <dbReference type="EMBL" id="KAG6655333.1"/>
    </source>
</evidence>
<comment type="similarity">
    <text evidence="2">Belongs to the RLP family.</text>
</comment>